<dbReference type="InterPro" id="IPR023210">
    <property type="entry name" value="NADP_OxRdtase_dom"/>
</dbReference>
<dbReference type="Proteomes" id="UP000290288">
    <property type="component" value="Unassembled WGS sequence"/>
</dbReference>
<protein>
    <recommendedName>
        <fullName evidence="4">NADP-dependent oxidoreductase domain-containing protein</fullName>
    </recommendedName>
</protein>
<dbReference type="AlphaFoldDB" id="A0A4Q2DIZ7"/>
<comment type="similarity">
    <text evidence="2">Belongs to the aldo/keto reductase family. Aldo/keto reductase 2 subfamily.</text>
</comment>
<dbReference type="EMBL" id="SDEE01000224">
    <property type="protein sequence ID" value="RXW19051.1"/>
    <property type="molecule type" value="Genomic_DNA"/>
</dbReference>
<dbReference type="OrthoDB" id="48988at2759"/>
<dbReference type="SUPFAM" id="SSF51430">
    <property type="entry name" value="NAD(P)-linked oxidoreductase"/>
    <property type="match status" value="1"/>
</dbReference>
<organism evidence="5 6">
    <name type="scientific">Candolleomyces aberdarensis</name>
    <dbReference type="NCBI Taxonomy" id="2316362"/>
    <lineage>
        <taxon>Eukaryota</taxon>
        <taxon>Fungi</taxon>
        <taxon>Dikarya</taxon>
        <taxon>Basidiomycota</taxon>
        <taxon>Agaricomycotina</taxon>
        <taxon>Agaricomycetes</taxon>
        <taxon>Agaricomycetidae</taxon>
        <taxon>Agaricales</taxon>
        <taxon>Agaricineae</taxon>
        <taxon>Psathyrellaceae</taxon>
        <taxon>Candolleomyces</taxon>
    </lineage>
</organism>
<proteinExistence type="inferred from homology"/>
<gene>
    <name evidence="5" type="ORF">EST38_g6811</name>
</gene>
<evidence type="ECO:0000313" key="5">
    <source>
        <dbReference type="EMBL" id="RXW19051.1"/>
    </source>
</evidence>
<name>A0A4Q2DIZ7_9AGAR</name>
<dbReference type="PANTHER" id="PTHR43364:SF7">
    <property type="entry name" value="NADP-DEPENDENT OXIDOREDUCTASE DOMAIN-CONTAINING PROTEIN-RELATED"/>
    <property type="match status" value="1"/>
</dbReference>
<evidence type="ECO:0000256" key="2">
    <source>
        <dbReference type="ARBA" id="ARBA00038157"/>
    </source>
</evidence>
<feature type="region of interest" description="Disordered" evidence="3">
    <location>
        <begin position="373"/>
        <end position="465"/>
    </location>
</feature>
<evidence type="ECO:0000256" key="1">
    <source>
        <dbReference type="ARBA" id="ARBA00022857"/>
    </source>
</evidence>
<keyword evidence="1" id="KW-0521">NADP</keyword>
<accession>A0A4Q2DIZ7</accession>
<dbReference type="InterPro" id="IPR050523">
    <property type="entry name" value="AKR_Detox_Biosynth"/>
</dbReference>
<evidence type="ECO:0000259" key="4">
    <source>
        <dbReference type="Pfam" id="PF00248"/>
    </source>
</evidence>
<reference evidence="5 6" key="1">
    <citation type="submission" date="2019-01" db="EMBL/GenBank/DDBJ databases">
        <title>Draft genome sequence of Psathyrella aberdarensis IHI B618.</title>
        <authorList>
            <person name="Buettner E."/>
            <person name="Kellner H."/>
        </authorList>
    </citation>
    <scope>NUCLEOTIDE SEQUENCE [LARGE SCALE GENOMIC DNA]</scope>
    <source>
        <strain evidence="5 6">IHI B618</strain>
    </source>
</reference>
<evidence type="ECO:0000313" key="6">
    <source>
        <dbReference type="Proteomes" id="UP000290288"/>
    </source>
</evidence>
<comment type="caution">
    <text evidence="5">The sequence shown here is derived from an EMBL/GenBank/DDBJ whole genome shotgun (WGS) entry which is preliminary data.</text>
</comment>
<evidence type="ECO:0000256" key="3">
    <source>
        <dbReference type="SAM" id="MobiDB-lite"/>
    </source>
</evidence>
<sequence>MACFVPSEPPKTRLGHLRQLSKRAGVHASPFQLGGMSIGESSWTQVGMGEMTKEMSFKLLDAFWEAGGNLIDTAGFYQDGTSEQFIGEWAEVRGVRDQVLFATKYSNNYHLPNNSVARAAHAGNSAKALRNSITSSLKNLRTDYIDIYYLHYWDWDTSVEEIMDSLHNYVVQGKILYLGVSNAPTWAVARANEYARRTGKTPFTIFQTMYSIMERSAEREILPFVRDEGMAFAPFGVLCAGKLRSDEEEERRKKTGEQGRNMPWSGGWERTPEEKKVCDHLEKVRKEVGAKTITSVAIAYVLHKAPFVFPILGGRKPEQLLSNIEALEIALTDEQIAYLDTAKPIDPGFPNFLIGDGSSYPMGLCWSTLVKTPRAGPIRPTKENVSAASPAKSEEKAEATPAAPKQVPASKPESAGLVDASRTSTITTQSSEDGSEGSAGKKKSKLSGLKKLLHHGHKDKDGNRA</sequence>
<feature type="domain" description="NADP-dependent oxidoreductase" evidence="4">
    <location>
        <begin position="33"/>
        <end position="342"/>
    </location>
</feature>
<dbReference type="PANTHER" id="PTHR43364">
    <property type="entry name" value="NADH-SPECIFIC METHYLGLYOXAL REDUCTASE-RELATED"/>
    <property type="match status" value="1"/>
</dbReference>
<dbReference type="Gene3D" id="3.20.20.100">
    <property type="entry name" value="NADP-dependent oxidoreductase domain"/>
    <property type="match status" value="1"/>
</dbReference>
<keyword evidence="6" id="KW-1185">Reference proteome</keyword>
<dbReference type="STRING" id="2316362.A0A4Q2DIZ7"/>
<dbReference type="InterPro" id="IPR036812">
    <property type="entry name" value="NAD(P)_OxRdtase_dom_sf"/>
</dbReference>
<feature type="region of interest" description="Disordered" evidence="3">
    <location>
        <begin position="246"/>
        <end position="270"/>
    </location>
</feature>
<dbReference type="Pfam" id="PF00248">
    <property type="entry name" value="Aldo_ket_red"/>
    <property type="match status" value="1"/>
</dbReference>